<dbReference type="PROSITE" id="PS51464">
    <property type="entry name" value="SIS"/>
    <property type="match status" value="2"/>
</dbReference>
<dbReference type="InterPro" id="IPR035490">
    <property type="entry name" value="GlmS/FrlB_SIS"/>
</dbReference>
<dbReference type="CDD" id="cd05009">
    <property type="entry name" value="SIS_GlmS_GlmD_2"/>
    <property type="match status" value="1"/>
</dbReference>
<dbReference type="NCBIfam" id="NF046059">
    <property type="entry name" value="NagB_SO3506"/>
    <property type="match status" value="1"/>
</dbReference>
<keyword evidence="4" id="KW-1185">Reference proteome</keyword>
<feature type="domain" description="SIS" evidence="2">
    <location>
        <begin position="27"/>
        <end position="182"/>
    </location>
</feature>
<reference evidence="3 4" key="1">
    <citation type="submission" date="2022-10" db="EMBL/GenBank/DDBJ databases">
        <title>Aestuariibacter sp. AA17 isolated from Montipora capitata coral fragment.</title>
        <authorList>
            <person name="Emsley S.A."/>
            <person name="Pfannmuller K.M."/>
            <person name="Loughran R.M."/>
            <person name="Shlafstein M."/>
            <person name="Papke E."/>
            <person name="Saw J.H."/>
            <person name="Ushijima B."/>
            <person name="Videau P."/>
        </authorList>
    </citation>
    <scope>NUCLEOTIDE SEQUENCE [LARGE SCALE GENOMIC DNA]</scope>
    <source>
        <strain evidence="3 4">AA17</strain>
    </source>
</reference>
<dbReference type="Gene3D" id="3.40.50.10490">
    <property type="entry name" value="Glucose-6-phosphate isomerase like protein, domain 1"/>
    <property type="match status" value="2"/>
</dbReference>
<comment type="caution">
    <text evidence="3">The sequence shown here is derived from an EMBL/GenBank/DDBJ whole genome shotgun (WGS) entry which is preliminary data.</text>
</comment>
<proteinExistence type="predicted"/>
<sequence length="335" mass="36021">MTATIMAKEAAESPHVLAEQFAANADICQKLGETLRMMSPTLVFLIGRGSSDHAGVFAKYLFEVEMGLPVSSAAPSVSSVFNRTLTLKNSVALVISQSGRSPDILKQAEAARAGGAFTIALVNDEHSPLAELADAVLPLRAGTEKAVAATKSYMATLSALVHLCACWNQNKALLQGLQVLPDALEQVKNMPPQLPPSVFQGVRNTVVLGRGFGFAVACEMALKLKEVLGIHAEAFSSAEFIHGPVTLVEKQLQIVNVTVNDETYPFHTDILKDVSQRGAAIQTLAMSHSLDETVHTRLRPLLLILRFYLDIERIAVAFGLNPDMPPGLNKVTKTQ</sequence>
<organism evidence="3 4">
    <name type="scientific">Fluctibacter corallii</name>
    <dbReference type="NCBI Taxonomy" id="2984329"/>
    <lineage>
        <taxon>Bacteria</taxon>
        <taxon>Pseudomonadati</taxon>
        <taxon>Pseudomonadota</taxon>
        <taxon>Gammaproteobacteria</taxon>
        <taxon>Alteromonadales</taxon>
        <taxon>Alteromonadaceae</taxon>
        <taxon>Fluctibacter</taxon>
    </lineage>
</organism>
<dbReference type="InterPro" id="IPR035466">
    <property type="entry name" value="GlmS/AgaS_SIS"/>
</dbReference>
<dbReference type="PANTHER" id="PTHR10937:SF8">
    <property type="entry name" value="AMINOTRANSFERASE-RELATED"/>
    <property type="match status" value="1"/>
</dbReference>
<feature type="domain" description="SIS" evidence="2">
    <location>
        <begin position="194"/>
        <end position="320"/>
    </location>
</feature>
<gene>
    <name evidence="3" type="ORF">OE749_03435</name>
</gene>
<keyword evidence="1" id="KW-0677">Repeat</keyword>
<evidence type="ECO:0000313" key="3">
    <source>
        <dbReference type="EMBL" id="MCV2883755.1"/>
    </source>
</evidence>
<evidence type="ECO:0000259" key="2">
    <source>
        <dbReference type="PROSITE" id="PS51464"/>
    </source>
</evidence>
<evidence type="ECO:0000256" key="1">
    <source>
        <dbReference type="ARBA" id="ARBA00022737"/>
    </source>
</evidence>
<dbReference type="SUPFAM" id="SSF53697">
    <property type="entry name" value="SIS domain"/>
    <property type="match status" value="1"/>
</dbReference>
<dbReference type="CDD" id="cd05008">
    <property type="entry name" value="SIS_GlmS_GlmD_1"/>
    <property type="match status" value="1"/>
</dbReference>
<dbReference type="RefSeq" id="WP_263710949.1">
    <property type="nucleotide sequence ID" value="NZ_JAOWKX010000001.1"/>
</dbReference>
<dbReference type="Proteomes" id="UP001652504">
    <property type="component" value="Unassembled WGS sequence"/>
</dbReference>
<dbReference type="EMBL" id="JAOWKX010000001">
    <property type="protein sequence ID" value="MCV2883755.1"/>
    <property type="molecule type" value="Genomic_DNA"/>
</dbReference>
<dbReference type="PANTHER" id="PTHR10937">
    <property type="entry name" value="GLUCOSAMINE--FRUCTOSE-6-PHOSPHATE AMINOTRANSFERASE, ISOMERIZING"/>
    <property type="match status" value="1"/>
</dbReference>
<evidence type="ECO:0000313" key="4">
    <source>
        <dbReference type="Proteomes" id="UP001652504"/>
    </source>
</evidence>
<dbReference type="InterPro" id="IPR046348">
    <property type="entry name" value="SIS_dom_sf"/>
</dbReference>
<name>A0ABT3A4Z9_9ALTE</name>
<accession>A0ABT3A4Z9</accession>
<dbReference type="Pfam" id="PF01380">
    <property type="entry name" value="SIS"/>
    <property type="match status" value="2"/>
</dbReference>
<protein>
    <submittedName>
        <fullName evidence="3">SIS domain-containing protein</fullName>
    </submittedName>
</protein>
<dbReference type="InterPro" id="IPR001347">
    <property type="entry name" value="SIS_dom"/>
</dbReference>